<reference evidence="7 8" key="1">
    <citation type="submission" date="2014-10" db="EMBL/GenBank/DDBJ databases">
        <title>Draft genome of anammox bacterium scalindua brodae, obtained using differential coverage binning of sequence data from two enrichment reactors.</title>
        <authorList>
            <person name="Speth D.R."/>
            <person name="Russ L."/>
            <person name="Kartal B."/>
            <person name="Op den Camp H.J."/>
            <person name="Dutilh B.E."/>
            <person name="Jetten M.S."/>
        </authorList>
    </citation>
    <scope>NUCLEOTIDE SEQUENCE [LARGE SCALE GENOMIC DNA]</scope>
    <source>
        <strain evidence="7">RU1</strain>
    </source>
</reference>
<feature type="transmembrane region" description="Helical" evidence="6">
    <location>
        <begin position="404"/>
        <end position="423"/>
    </location>
</feature>
<feature type="transmembrane region" description="Helical" evidence="6">
    <location>
        <begin position="443"/>
        <end position="462"/>
    </location>
</feature>
<dbReference type="PANTHER" id="PTHR30250:SF26">
    <property type="entry name" value="PSMA PROTEIN"/>
    <property type="match status" value="1"/>
</dbReference>
<feature type="transmembrane region" description="Helical" evidence="6">
    <location>
        <begin position="379"/>
        <end position="398"/>
    </location>
</feature>
<evidence type="ECO:0000313" key="7">
    <source>
        <dbReference type="EMBL" id="KHE91355.1"/>
    </source>
</evidence>
<feature type="transmembrane region" description="Helical" evidence="6">
    <location>
        <begin position="192"/>
        <end position="210"/>
    </location>
</feature>
<sequence length="522" mass="58766">MPESTSKKIIRNTIFSSAGFFWSYLLSFLLTPFIIHRIGIEAFGIWAIANTTINFFTFLDPGFGSSYVKYIAEYNTKKDYKTVNNVINTGLIFSLLFCVGVVGIYLFLKTFIIGFLKFSPEYYEDILFTFFGILMVFIINYAFTVFKSTLTGLQRMDITNTIFVIVSIPGSIGIIIFLGLGYGLKGLVCNSILVALVTVTSYAFCAYRIFPQMSIHPKFFSSTMFKRLWRFGYKVQIAGLSEFINRQLDKILLGYMLNVQLVGFYELGSKMALTVGNLPKVFLQTIEPVSSELDAAKDVRALNALYTKGTKYLVFLTFPLSIFVITNASPIMHFWMSGPGYEKSVLAIQILTIGYSFFLINSVGRLMARGMGMPQHEMVSALIILSLNILLSVILIILLGYIGALIGTSTSAIAGSSVFMIRFHTFIKKTIISFFKDVCLKPLLACIVAVPVSFVIDLLFYLINFFPSERIGCFVFLCLKGIIFSVTYLLCILTVRYLDEYDKKVFFSTVKMPLRKLGVVKK</sequence>
<feature type="transmembrane region" description="Helical" evidence="6">
    <location>
        <begin position="347"/>
        <end position="367"/>
    </location>
</feature>
<feature type="transmembrane region" description="Helical" evidence="6">
    <location>
        <begin position="312"/>
        <end position="335"/>
    </location>
</feature>
<dbReference type="EMBL" id="JRYO01000207">
    <property type="protein sequence ID" value="KHE91355.1"/>
    <property type="molecule type" value="Genomic_DNA"/>
</dbReference>
<dbReference type="eggNOG" id="COG2244">
    <property type="taxonomic scope" value="Bacteria"/>
</dbReference>
<keyword evidence="5 6" id="KW-0472">Membrane</keyword>
<dbReference type="PANTHER" id="PTHR30250">
    <property type="entry name" value="PST FAMILY PREDICTED COLANIC ACID TRANSPORTER"/>
    <property type="match status" value="1"/>
</dbReference>
<comment type="subcellular location">
    <subcellularLocation>
        <location evidence="1">Cell membrane</location>
        <topology evidence="1">Multi-pass membrane protein</topology>
    </subcellularLocation>
</comment>
<feature type="transmembrane region" description="Helical" evidence="6">
    <location>
        <begin position="474"/>
        <end position="498"/>
    </location>
</feature>
<gene>
    <name evidence="7" type="ORF">SCABRO_02903</name>
</gene>
<dbReference type="InterPro" id="IPR050833">
    <property type="entry name" value="Poly_Biosynth_Transport"/>
</dbReference>
<keyword evidence="3 6" id="KW-0812">Transmembrane</keyword>
<dbReference type="InterPro" id="IPR002797">
    <property type="entry name" value="Polysacc_synth"/>
</dbReference>
<name>A0A0B0EL33_9BACT</name>
<keyword evidence="4 6" id="KW-1133">Transmembrane helix</keyword>
<evidence type="ECO:0000256" key="6">
    <source>
        <dbReference type="SAM" id="Phobius"/>
    </source>
</evidence>
<dbReference type="GO" id="GO:0005886">
    <property type="term" value="C:plasma membrane"/>
    <property type="evidence" value="ECO:0007669"/>
    <property type="project" value="UniProtKB-SubCell"/>
</dbReference>
<evidence type="ECO:0000256" key="4">
    <source>
        <dbReference type="ARBA" id="ARBA00022989"/>
    </source>
</evidence>
<feature type="transmembrane region" description="Helical" evidence="6">
    <location>
        <begin position="86"/>
        <end position="106"/>
    </location>
</feature>
<evidence type="ECO:0000256" key="3">
    <source>
        <dbReference type="ARBA" id="ARBA00022692"/>
    </source>
</evidence>
<evidence type="ECO:0000256" key="1">
    <source>
        <dbReference type="ARBA" id="ARBA00004651"/>
    </source>
</evidence>
<feature type="transmembrane region" description="Helical" evidence="6">
    <location>
        <begin position="158"/>
        <end position="180"/>
    </location>
</feature>
<dbReference type="Pfam" id="PF01943">
    <property type="entry name" value="Polysacc_synt"/>
    <property type="match status" value="1"/>
</dbReference>
<feature type="transmembrane region" description="Helical" evidence="6">
    <location>
        <begin position="126"/>
        <end position="146"/>
    </location>
</feature>
<feature type="transmembrane region" description="Helical" evidence="6">
    <location>
        <begin position="40"/>
        <end position="59"/>
    </location>
</feature>
<feature type="transmembrane region" description="Helical" evidence="6">
    <location>
        <begin position="12"/>
        <end position="34"/>
    </location>
</feature>
<proteinExistence type="predicted"/>
<accession>A0A0B0EL33</accession>
<evidence type="ECO:0000256" key="5">
    <source>
        <dbReference type="ARBA" id="ARBA00023136"/>
    </source>
</evidence>
<dbReference type="AlphaFoldDB" id="A0A0B0EL33"/>
<keyword evidence="2" id="KW-1003">Cell membrane</keyword>
<evidence type="ECO:0000313" key="8">
    <source>
        <dbReference type="Proteomes" id="UP000030652"/>
    </source>
</evidence>
<protein>
    <submittedName>
        <fullName evidence="7">Putative polysaccharide biosynthesis protein</fullName>
    </submittedName>
</protein>
<dbReference type="Proteomes" id="UP000030652">
    <property type="component" value="Unassembled WGS sequence"/>
</dbReference>
<evidence type="ECO:0000256" key="2">
    <source>
        <dbReference type="ARBA" id="ARBA00022475"/>
    </source>
</evidence>
<organism evidence="7 8">
    <name type="scientific">Candidatus Scalindua brodae</name>
    <dbReference type="NCBI Taxonomy" id="237368"/>
    <lineage>
        <taxon>Bacteria</taxon>
        <taxon>Pseudomonadati</taxon>
        <taxon>Planctomycetota</taxon>
        <taxon>Candidatus Brocadiia</taxon>
        <taxon>Candidatus Brocadiales</taxon>
        <taxon>Candidatus Scalinduaceae</taxon>
        <taxon>Candidatus Scalindua</taxon>
    </lineage>
</organism>
<comment type="caution">
    <text evidence="7">The sequence shown here is derived from an EMBL/GenBank/DDBJ whole genome shotgun (WGS) entry which is preliminary data.</text>
</comment>